<keyword evidence="1" id="KW-1133">Transmembrane helix</keyword>
<gene>
    <name evidence="3" type="ORF">RJ40_07690</name>
</gene>
<evidence type="ECO:0000256" key="1">
    <source>
        <dbReference type="SAM" id="Phobius"/>
    </source>
</evidence>
<dbReference type="GO" id="GO:0008237">
    <property type="term" value="F:metallopeptidase activity"/>
    <property type="evidence" value="ECO:0007669"/>
    <property type="project" value="UniProtKB-KW"/>
</dbReference>
<reference evidence="3" key="2">
    <citation type="submission" date="2019-02" db="EMBL/GenBank/DDBJ databases">
        <authorList>
            <person name="Chen S.-C."/>
            <person name="Chien H.-H."/>
            <person name="Lai M.-C."/>
        </authorList>
    </citation>
    <scope>NUCLEOTIDE SEQUENCE</scope>
    <source>
        <strain evidence="3">N2F9704</strain>
    </source>
</reference>
<keyword evidence="3" id="KW-0378">Hydrolase</keyword>
<feature type="domain" description="CAAX prenyl protease 2/Lysostaphin resistance protein A-like" evidence="2">
    <location>
        <begin position="121"/>
        <end position="225"/>
    </location>
</feature>
<keyword evidence="4" id="KW-1185">Reference proteome</keyword>
<dbReference type="PANTHER" id="PTHR35797">
    <property type="entry name" value="PROTEASE-RELATED"/>
    <property type="match status" value="1"/>
</dbReference>
<keyword evidence="3" id="KW-0645">Protease</keyword>
<feature type="transmembrane region" description="Helical" evidence="1">
    <location>
        <begin position="158"/>
        <end position="179"/>
    </location>
</feature>
<dbReference type="RefSeq" id="WP_265580281.1">
    <property type="nucleotide sequence ID" value="NZ_CP036172.1"/>
</dbReference>
<dbReference type="PANTHER" id="PTHR35797:SF1">
    <property type="entry name" value="PROTEASE"/>
    <property type="match status" value="1"/>
</dbReference>
<keyword evidence="1" id="KW-0812">Transmembrane</keyword>
<dbReference type="GeneID" id="76424235"/>
<dbReference type="InterPro" id="IPR042150">
    <property type="entry name" value="MmRce1-like"/>
</dbReference>
<keyword evidence="3" id="KW-0482">Metalloprotease</keyword>
<feature type="transmembrane region" description="Helical" evidence="1">
    <location>
        <begin position="242"/>
        <end position="263"/>
    </location>
</feature>
<organism evidence="3 4">
    <name type="scientific">Methanofollis aquaemaris</name>
    <dbReference type="NCBI Taxonomy" id="126734"/>
    <lineage>
        <taxon>Archaea</taxon>
        <taxon>Methanobacteriati</taxon>
        <taxon>Methanobacteriota</taxon>
        <taxon>Stenosarchaea group</taxon>
        <taxon>Methanomicrobia</taxon>
        <taxon>Methanomicrobiales</taxon>
        <taxon>Methanomicrobiaceae</taxon>
        <taxon>Methanofollis</taxon>
    </lineage>
</organism>
<evidence type="ECO:0000313" key="4">
    <source>
        <dbReference type="Proteomes" id="UP001042704"/>
    </source>
</evidence>
<dbReference type="Proteomes" id="UP001042704">
    <property type="component" value="Chromosome"/>
</dbReference>
<sequence length="279" mass="30507">MDRRDAVSETARRRAIFKVGLYVVLVFAFSSVFWYLIAAAGDLEPALVVGLMWSPAVAGLITQMVFERSLRGMGWPPGPLRYLLFALLIPLLYCLVIYLPVWFIGPGSILGDGVAFMLVGAALLALPQSIFLGLGEELGWRGVLVPGLYRCTTFTRTALLSGLIWGVWHYPLILVGLYTSGTQTSYALLCFTVSIVGIATMLAWLRLRSGSFWPAVLYHGSHNLLIQGVFDPLTVPAGATLYITTEFGLGLAVVSALLGYLFWRRRGDLQEQKGNDAVG</sequence>
<dbReference type="AlphaFoldDB" id="A0A8A3S5Q5"/>
<evidence type="ECO:0000259" key="2">
    <source>
        <dbReference type="Pfam" id="PF02517"/>
    </source>
</evidence>
<protein>
    <submittedName>
        <fullName evidence="3">CPBP family intramembrane metalloprotease</fullName>
    </submittedName>
</protein>
<dbReference type="KEGG" id="maqe:RJ40_07690"/>
<feature type="transmembrane region" description="Helical" evidence="1">
    <location>
        <begin position="21"/>
        <end position="40"/>
    </location>
</feature>
<feature type="transmembrane region" description="Helical" evidence="1">
    <location>
        <begin position="115"/>
        <end position="134"/>
    </location>
</feature>
<dbReference type="GO" id="GO:0004175">
    <property type="term" value="F:endopeptidase activity"/>
    <property type="evidence" value="ECO:0007669"/>
    <property type="project" value="UniProtKB-ARBA"/>
</dbReference>
<keyword evidence="1" id="KW-0472">Membrane</keyword>
<evidence type="ECO:0000313" key="3">
    <source>
        <dbReference type="EMBL" id="QSZ67392.1"/>
    </source>
</evidence>
<feature type="transmembrane region" description="Helical" evidence="1">
    <location>
        <begin position="185"/>
        <end position="205"/>
    </location>
</feature>
<dbReference type="InterPro" id="IPR003675">
    <property type="entry name" value="Rce1/LyrA-like_dom"/>
</dbReference>
<reference evidence="3" key="1">
    <citation type="journal article" date="2001" name="Int. J. Syst. Evol. Microbiol.">
        <title>Methanofollis aquaemaris sp. nov., a methanogen isolated from an aquaculture fish pond.</title>
        <authorList>
            <person name="Lai M.C."/>
            <person name="Chen S.C."/>
        </authorList>
    </citation>
    <scope>NUCLEOTIDE SEQUENCE</scope>
    <source>
        <strain evidence="3">N2F9704</strain>
    </source>
</reference>
<dbReference type="GO" id="GO:0080120">
    <property type="term" value="P:CAAX-box protein maturation"/>
    <property type="evidence" value="ECO:0007669"/>
    <property type="project" value="UniProtKB-ARBA"/>
</dbReference>
<proteinExistence type="predicted"/>
<dbReference type="EMBL" id="CP036172">
    <property type="protein sequence ID" value="QSZ67392.1"/>
    <property type="molecule type" value="Genomic_DNA"/>
</dbReference>
<accession>A0A8A3S5Q5</accession>
<name>A0A8A3S5Q5_9EURY</name>
<feature type="transmembrane region" description="Helical" evidence="1">
    <location>
        <begin position="82"/>
        <end position="103"/>
    </location>
</feature>
<dbReference type="Pfam" id="PF02517">
    <property type="entry name" value="Rce1-like"/>
    <property type="match status" value="1"/>
</dbReference>